<dbReference type="EMBL" id="FMZQ01000002">
    <property type="protein sequence ID" value="SDC37462.1"/>
    <property type="molecule type" value="Genomic_DNA"/>
</dbReference>
<dbReference type="Proteomes" id="UP000199467">
    <property type="component" value="Unassembled WGS sequence"/>
</dbReference>
<sequence>MFYCSAAAASRYMKNNASEVPKNVKRVAQSKVVLSVASIFLWVYGFNG</sequence>
<dbReference type="AlphaFoldDB" id="A0A1G6L2A3"/>
<reference evidence="2" key="1">
    <citation type="submission" date="2016-10" db="EMBL/GenBank/DDBJ databases">
        <authorList>
            <person name="Varghese N."/>
            <person name="Submissions S."/>
        </authorList>
    </citation>
    <scope>NUCLEOTIDE SEQUENCE [LARGE SCALE GENOMIC DNA]</scope>
    <source>
        <strain evidence="2">DSM 26382</strain>
    </source>
</reference>
<gene>
    <name evidence="1" type="ORF">SAMN05216576_102351</name>
</gene>
<protein>
    <submittedName>
        <fullName evidence="1">Uncharacterized protein</fullName>
    </submittedName>
</protein>
<proteinExistence type="predicted"/>
<keyword evidence="2" id="KW-1185">Reference proteome</keyword>
<evidence type="ECO:0000313" key="2">
    <source>
        <dbReference type="Proteomes" id="UP000199467"/>
    </source>
</evidence>
<name>A0A1G6L2A3_9GAMM</name>
<organism evidence="1 2">
    <name type="scientific">Ectopseudomonas chengduensis</name>
    <dbReference type="NCBI Taxonomy" id="489632"/>
    <lineage>
        <taxon>Bacteria</taxon>
        <taxon>Pseudomonadati</taxon>
        <taxon>Pseudomonadota</taxon>
        <taxon>Gammaproteobacteria</taxon>
        <taxon>Pseudomonadales</taxon>
        <taxon>Pseudomonadaceae</taxon>
        <taxon>Ectopseudomonas</taxon>
    </lineage>
</organism>
<evidence type="ECO:0000313" key="1">
    <source>
        <dbReference type="EMBL" id="SDC37462.1"/>
    </source>
</evidence>
<accession>A0A1G6L2A3</accession>